<dbReference type="Gene3D" id="3.90.180.10">
    <property type="entry name" value="Medium-chain alcohol dehydrogenases, catalytic domain"/>
    <property type="match status" value="2"/>
</dbReference>
<dbReference type="PANTHER" id="PTHR43775">
    <property type="entry name" value="FATTY ACID SYNTHASE"/>
    <property type="match status" value="1"/>
</dbReference>
<sequence>MREQDMESQEKLFAYLKRTASELQETRKRLRRMEAAEHEPMAIVGMGCRFPGGVHGPDDLWRLLAAGGDAIGPFPTDRGWDLGQLYDPDPDRVGTSYVREGGFLETAAGFDPAFFGISPREALSMDPQQRVLLETSWEAIEHAGIDPATLRGSRTGVFVGAGASAYEVLGDEGAGYQITGNASSVISGRVGYALAFEGPSLTVDTACSSSLVALHLACMALRSEECSLALVGGVTVMPRAGLFVDFSRQQGLAADGRCKPYAEAADGTSWAEGVGVLLVERLSDARRNGHDVLAVVRGSAVNGDGASNGLTAPNGPSQQRVIRAALTSAGLTAADVDVIEGHGTGTRLGDPIEAAALIATYGQDRPEGRPVRLGSVKSNIGHTQAAAGVAGVMKIVLALRNELLPRTLHIDEPSSQVDWTAGDVSLLTQTEAWPAGDRARRAAISGFGISGTNAHVIIEEAPAAGSGNGSDGGPDDGTEDVSATSPSAPPVVSGAVPWVVSGRSDAALREQAERLRAAVEARPESAEGRAARDVAWSLAVSRSVFEHRAVVPGPAYAEGLAALAGGEPSAGGVTAGRGRVGFVFAGQGSQRAGMAAGLYAASSVFAVAFDRVCEVVERDLGLPVREVVLEGAEGDARADLTVFAQAGLFALQVGLVEVLAACGVRPVAVAGHSVGEVAAAYVAGVLSLEDACALVAGRGRVMQALPEGGAMVSIAAAEAEVRAEIGERADVGIAAVNGPAAVVVSGERDAVDAVAGVFAGRGVRVRSLRVSHAFHSHRMDPALDELAGVADGLAFGAARVPWVSTSTGAVVESCDGSYWAEQARGAVRYADAVAAMAGLDVDVFVEIGPDGTLSALGAGAVPDAEFVSLQRPGHDAAQAFVTGLGRAWVRGVSVDWAALIGSGERVDLPTYAFQHQHYWPRSVLGEADLASAGVAAMGHPLLLASVELAGDGGVVLTGRLSLSAQPWLADHAVGGTVLLPGTAFVEMAIRAGDVVGCGRLDELTLEVPLVLAEAAGTQVQVTVGPPEDGLRPVEVHARPFTGDSDAPWTRHAGGTLMAAERPVRMDEFAVWPPRGADPVPLDEWYERMAAGGNGYGPAFQGLHAAWQADGAVFAEVRLPDVVASEASGFRLHPALLDAALHVSGLVLPTGRRGEVPLPFAWRGVSLYAAGASILRVRLAPDPSGGLTLAAVDGRGAPVIAVDSLVMRAISAGHVNDAVVREGLFGVQWAPVAAADGAAPGRVVALGAAPAGLAAEAVYRDLAELAAAVVAGEPVPDLVVAPVPPAGTEGAVADAAHRVTADVLALVQGWLGTEELPSSRLAVVTRGAVPTGPGEGVTDLAAAAVWGLVRSAQSENPERFVLVDLPAPAAGGASGAADADTLLAALASGEPEVAVRGDAVLARRLVRPDAGLRLPEGGGAWRVEVERPGTLEGLGVAGYPEAGAALAPGEVRVAVRAAGVNFRDVLITLGMYPGAALLGSEVAGEVTDVGPGVTGLAVGDRVMGMVTGGFADRMVVDARSMVTVPAGWSFARAAAVPIVFCTAWYGLVDLARARSGQRVLIHAATGGVGMAAVQIARHLGLEVFATASPGKWGVLASMGIDEAHIASSRDAGFEVKFCGGVDIVLNALAGELTDASLRLLRGGGVFLEMGKTDRREPEQVAAAHPGVTYVPFETGEAGVERIGEMLTEVRDLLAAGTLGAAPVRCWDLRRVGDALRFMSQARHVGKNVLTVPAPERTGGTALITGGTGTLAAVVARHLAATGRAAHTLLLSRTGPAAPGVPRLAAELAAAGAGTTVVSCDAADRDALAGVLDALPADRPLTTVVHAAGVLDDGVITSLTPERLATSLRPKAHAAWNLHELTVERGLDLDAFVLYSSTAATFGGAGQGNYAAANAFLDGLAAHRHAAGLPATSLNWGLWAEASTMTGSLDDSQRSRIARGMTALSATDGLALFDAATVRDESLLVTAVLDVAGVRAAAARGEAVPAIWRALAGGPARPTAAGAALGSGTLKEQLAALPAAEQPRALVGMVQASAAAVLGHASADAVSPQRAFKDLGFDSLTSVDLRNRINSATGLRLPSTLIFDYPTPAALAEHLRAELLGDAQPVAPPAAPVAVAAADGREPIAIVGMGCRFPGGVQNPEDFWAMLAEGRDGVGDFPPDRGWDVEALYDPDATQAGTSYVREGGFLRDAGEFDAAFFGIGRREALAMDPQQRLVLETSWEALERSGIDPDTLRGTPTGVFTGGATSGYGLGLDMDEAEGYLMTGTIGSVISGRVAYTLGLEGPALTVETACSSSLVALHLATQALRNGECSLALAGGVTIMATPGTFVDFSRQQGLARDGRCKAYAQSADGTGWGEGVGMVVLERLSDARRNGHRVLAVVRGSAVNQDGASNGLTAPNGPSQQRVITAALAGAGLTAADVDAVEGHGTGTTLGDPIEAQGLLATYGQERPDDRPLWLGSVKSNIGHTQWAAGVAGVIKMVLALQHGVLPRTLYAEEPSRRIDWSAGGVRLLDEAVEWPANGERVRRAGVSSFGISGTNAHVVLEEAPAEAGAEVAAGTAPGMFSGVVPWVVSGRSDAALRGQAGRLRELMVAQPELAARDVAWSLAVSRSVFAHRAVVVGDGGLAGLGAVVAGQPAAGTAVGVAPATGVGRSVFVFPGQGAQWVGMGRELLTSSPVFAARFAECGAVLAPFVGWSLEAALTDAEALERVDVVQPVLWAVMVSLAAVWEAAGVRPDAVVGHSQGEIAAAVVAGLLSVEDGARVVALRSQALRALAGKGGMVSVAQSAEEVKERIAQFGDRLSIAVVNSVEATVVSGQVDALDALVAGCEADGVRVRRLPVDYASHSAQVDGLRQEILDTLAPVTPLVDGSAVPMLSAMSGEWLDAADLGAGYWFESLRAPVEFDRAVRTLADAGHGVFVEMSAHPVLVAPVTATLEDAGQAAPVVVGSLRRDEGGPQRLLTSMAEAWVQGVEVDWAAVIGSGERVDLPTYAFQHQHYWPKANVGAGDIASAGLSVLGHPFLLASVELVGDGGTAMTGRLSLSAQPWLADHAVGGTVLLPGTAFVEMAIRAGDVVGCGHLDELTLEAPLLLSDTPVQVQVVVGPDDGGVRTVAVHARQGGDGDGAPWVRHATGTVSAAGPAPTPGDLVVWPPRDAAPLAVSDWYPRMAADGYDYGPSFQGLRAGWRRGDEVFAEVALPEQAAGEAGSFGLHPALLDAALHLSGLVQEPGRPGEVRLPFAWTGVGLHASGASVLRVRLSPDGAGGLSLTAVDEAGAPVVSVASLVLRPVGSGGSGAVAPAVRDGLLGVAWTPVAASSTAPATTTALLGPDTRRLTGLHAPAYADVAALAAAVAAGEQVPDVLVCAPPPGTSAASAADGTAAGTARRATARTLHLVQEWLAAEGLTASRLALVTRGAVSTAPDEGVADLAGAAVSGLVRTAQSEHPDRFVLVDLPAAPEPDESTTRALAAALASGEPETAVRAGGVLARRLTRPTAGLPVPTGADRVPWRVEAERPGTLEGLGVVPYPATAGDLAPGEVRFAVRAAGVNFRDVLITLGMYPDAALLGSEAAGVVTEVGPDVHALAVGDRVMGMVTGGFADRVVVDARKLAVIPDGWTYAQAAAVPLAYCTAWYALADLARARPGQRVLVHAATGGVGSAAVEVARHLGLEVFATASPAKWGALASTGIDDDHIASSRDAGFEEKFAGGVDIVLNALSGELTDASLRLLRGGGVFLEMGKTDRRAPEQVAAAHPGVTYVSFETGEAGPQRLGEILAEANALLVSGAMSPAPVRCWDVRRAVDALRFMSQARHVGKIVLTVPAPVRASGTALITGGTGMIGGRVARHLVESGRAGRAVLVSRSGPSAAGVPQLVAGLASAGADSRVVACDAADRTALAGLVAALPADRPVTSVFHSVGVLDDGVITSLDAGRVDAVMRPKADAAWNLHELTAELDLDLDAFVLFSSAAATFGGPGQGNYAAANAYLDGLAARRRADGLPAVSLTWGLWAEASAMTGHLDAGDKGRVGRDGATGLSTDDGLALLDAALGRDEPLLVPAASDLAGIRAAAARGEQVPAVWHGLATPARRVSGGAGGPGGDAHRTLPQQLAALTPEERGRALTDLVGAHTAAVLGHASAAAVEADRTFKDLGFDSLAAVEFRNRLNAATGLRLPSTLVFDYPAPSVLVAHLAELLRPGTERTDDGAESRLRAVLASIPIARLRDAGLVDVLLRLADDRAGAQEAAAAPEDHGDLIDSLDAEDLVRIALQAEGTDF</sequence>
<dbReference type="Pfam" id="PF21089">
    <property type="entry name" value="PKS_DH_N"/>
    <property type="match status" value="2"/>
</dbReference>
<dbReference type="InterPro" id="IPR020807">
    <property type="entry name" value="PKS_DH"/>
</dbReference>
<dbReference type="SMART" id="SM00829">
    <property type="entry name" value="PKS_ER"/>
    <property type="match status" value="2"/>
</dbReference>
<dbReference type="InterPro" id="IPR001227">
    <property type="entry name" value="Ac_transferase_dom_sf"/>
</dbReference>
<dbReference type="InterPro" id="IPR049900">
    <property type="entry name" value="PKS_mFAS_DH"/>
</dbReference>
<feature type="compositionally biased region" description="Low complexity" evidence="10">
    <location>
        <begin position="481"/>
        <end position="490"/>
    </location>
</feature>
<dbReference type="Pfam" id="PF00698">
    <property type="entry name" value="Acyl_transf_1"/>
    <property type="match status" value="2"/>
</dbReference>
<dbReference type="InterPro" id="IPR020843">
    <property type="entry name" value="ER"/>
</dbReference>
<evidence type="ECO:0000256" key="1">
    <source>
        <dbReference type="ARBA" id="ARBA00001957"/>
    </source>
</evidence>
<feature type="region of interest" description="C-terminal hotdog fold" evidence="9">
    <location>
        <begin position="3152"/>
        <end position="3291"/>
    </location>
</feature>
<feature type="active site" description="Proton donor; for dehydratase activity" evidence="9">
    <location>
        <position position="3213"/>
    </location>
</feature>
<dbReference type="InterPro" id="IPR050091">
    <property type="entry name" value="PKS_NRPS_Biosynth_Enz"/>
</dbReference>
<dbReference type="SUPFAM" id="SSF51735">
    <property type="entry name" value="NAD(P)-binding Rossmann-fold domains"/>
    <property type="match status" value="6"/>
</dbReference>
<dbReference type="EMBL" id="AP018365">
    <property type="protein sequence ID" value="BBB02229.1"/>
    <property type="molecule type" value="Genomic_DNA"/>
</dbReference>
<reference evidence="14 15" key="2">
    <citation type="journal article" date="2011" name="J. Antibiot.">
        <title>Furaquinocins I and J: novel polyketide isoprenoid hybrid compounds from Streptomyces reveromyceticus SN-593.</title>
        <authorList>
            <person name="Panthee S."/>
            <person name="Takahashi S."/>
            <person name="Takagi H."/>
            <person name="Nogawa T."/>
            <person name="Oowada E."/>
            <person name="Uramoto M."/>
            <person name="Osada H."/>
        </authorList>
    </citation>
    <scope>NUCLEOTIDE SEQUENCE [LARGE SCALE GENOMIC DNA]</scope>
    <source>
        <strain evidence="14 15">SN-593</strain>
    </source>
</reference>
<dbReference type="InterPro" id="IPR013154">
    <property type="entry name" value="ADH-like_N"/>
</dbReference>
<dbReference type="PROSITE" id="PS52019">
    <property type="entry name" value="PKS_MFAS_DH"/>
    <property type="match status" value="2"/>
</dbReference>
<dbReference type="InterPro" id="IPR016039">
    <property type="entry name" value="Thiolase-like"/>
</dbReference>
<dbReference type="Gene3D" id="3.40.47.10">
    <property type="match status" value="2"/>
</dbReference>
<evidence type="ECO:0000259" key="13">
    <source>
        <dbReference type="PROSITE" id="PS52019"/>
    </source>
</evidence>
<dbReference type="Gene3D" id="3.30.70.3290">
    <property type="match status" value="2"/>
</dbReference>
<keyword evidence="5" id="KW-0808">Transferase</keyword>
<dbReference type="SUPFAM" id="SSF55048">
    <property type="entry name" value="Probable ACP-binding domain of malonyl-CoA ACP transacylase"/>
    <property type="match status" value="2"/>
</dbReference>
<accession>A0A7U3V106</accession>
<dbReference type="FunFam" id="1.10.1200.10:FF:000007">
    <property type="entry name" value="Probable polyketide synthase pks17"/>
    <property type="match status" value="2"/>
</dbReference>
<dbReference type="SMART" id="SM00825">
    <property type="entry name" value="PKS_KS"/>
    <property type="match status" value="2"/>
</dbReference>
<reference evidence="14 15" key="3">
    <citation type="journal article" date="2011" name="Nat. Chem. Biol.">
        <title>Reveromycin A biosynthesis uses RevG and RevJ for stereospecific spiroacetal formation.</title>
        <authorList>
            <person name="Takahashi S."/>
            <person name="Toyoda A."/>
            <person name="Sekiyama Y."/>
            <person name="Takagi H."/>
            <person name="Nogawa T."/>
            <person name="Uramoto M."/>
            <person name="Suzuki R."/>
            <person name="Koshino H."/>
            <person name="Kumano T."/>
            <person name="Panthee S."/>
            <person name="Dairi T."/>
            <person name="Ishikawa J."/>
            <person name="Ikeda H."/>
            <person name="Sakaki Y."/>
            <person name="Osada H."/>
        </authorList>
    </citation>
    <scope>NUCLEOTIDE SEQUENCE [LARGE SCALE GENOMIC DNA]</scope>
    <source>
        <strain evidence="14 15">SN-593</strain>
    </source>
</reference>
<evidence type="ECO:0000256" key="4">
    <source>
        <dbReference type="ARBA" id="ARBA00022553"/>
    </source>
</evidence>
<feature type="domain" description="Ketosynthase family 3 (KS3)" evidence="12">
    <location>
        <begin position="38"/>
        <end position="460"/>
    </location>
</feature>
<keyword evidence="15" id="KW-1185">Reference proteome</keyword>
<keyword evidence="4" id="KW-0597">Phosphoprotein</keyword>
<evidence type="ECO:0000256" key="10">
    <source>
        <dbReference type="SAM" id="MobiDB-lite"/>
    </source>
</evidence>
<dbReference type="InterPro" id="IPR049551">
    <property type="entry name" value="PKS_DH_C"/>
</dbReference>
<dbReference type="InterPro" id="IPR014031">
    <property type="entry name" value="Ketoacyl_synth_C"/>
</dbReference>
<dbReference type="SMART" id="SM00822">
    <property type="entry name" value="PKS_KR"/>
    <property type="match status" value="2"/>
</dbReference>
<keyword evidence="3" id="KW-0596">Phosphopantetheine</keyword>
<feature type="active site" description="Proton donor; for dehydratase activity" evidence="9">
    <location>
        <position position="1137"/>
    </location>
</feature>
<dbReference type="GO" id="GO:0004312">
    <property type="term" value="F:fatty acid synthase activity"/>
    <property type="evidence" value="ECO:0007669"/>
    <property type="project" value="TreeGrafter"/>
</dbReference>
<dbReference type="SMART" id="SM00823">
    <property type="entry name" value="PKS_PP"/>
    <property type="match status" value="2"/>
</dbReference>
<evidence type="ECO:0000256" key="8">
    <source>
        <dbReference type="ARBA" id="ARBA00023315"/>
    </source>
</evidence>
<dbReference type="InterPro" id="IPR049552">
    <property type="entry name" value="PKS_DH_N"/>
</dbReference>
<reference evidence="14 15" key="1">
    <citation type="journal article" date="2010" name="J. Bacteriol.">
        <title>Biochemical characterization of a novel indole prenyltransferase from Streptomyces sp. SN-593.</title>
        <authorList>
            <person name="Takahashi S."/>
            <person name="Takagi H."/>
            <person name="Toyoda A."/>
            <person name="Uramoto M."/>
            <person name="Nogawa T."/>
            <person name="Ueki M."/>
            <person name="Sakaki Y."/>
            <person name="Osada H."/>
        </authorList>
    </citation>
    <scope>NUCLEOTIDE SEQUENCE [LARGE SCALE GENOMIC DNA]</scope>
    <source>
        <strain evidence="14 15">SN-593</strain>
    </source>
</reference>
<dbReference type="SMART" id="SM00826">
    <property type="entry name" value="PKS_DH"/>
    <property type="match status" value="2"/>
</dbReference>
<gene>
    <name evidence="14" type="ORF">RVR_10012</name>
</gene>
<dbReference type="KEGG" id="arev:RVR_10012"/>
<dbReference type="InterPro" id="IPR020806">
    <property type="entry name" value="PKS_PP-bd"/>
</dbReference>
<dbReference type="Gene3D" id="3.40.50.11460">
    <property type="match status" value="2"/>
</dbReference>
<feature type="region of interest" description="N-terminal hotdog fold" evidence="9">
    <location>
        <begin position="3016"/>
        <end position="3139"/>
    </location>
</feature>
<dbReference type="Proteomes" id="UP000595703">
    <property type="component" value="Chromosome"/>
</dbReference>
<dbReference type="SUPFAM" id="SSF50129">
    <property type="entry name" value="GroES-like"/>
    <property type="match status" value="2"/>
</dbReference>
<dbReference type="InterPro" id="IPR055123">
    <property type="entry name" value="SpnB-like_Rossmann"/>
</dbReference>
<dbReference type="InterPro" id="IPR036291">
    <property type="entry name" value="NAD(P)-bd_dom_sf"/>
</dbReference>
<dbReference type="Pfam" id="PF13602">
    <property type="entry name" value="ADH_zinc_N_2"/>
    <property type="match status" value="2"/>
</dbReference>
<dbReference type="Pfam" id="PF00109">
    <property type="entry name" value="ketoacyl-synt"/>
    <property type="match status" value="2"/>
</dbReference>
<keyword evidence="6" id="KW-0045">Antibiotic biosynthesis</keyword>
<dbReference type="InterPro" id="IPR018201">
    <property type="entry name" value="Ketoacyl_synth_AS"/>
</dbReference>
<dbReference type="GO" id="GO:0004315">
    <property type="term" value="F:3-oxoacyl-[acyl-carrier-protein] synthase activity"/>
    <property type="evidence" value="ECO:0007669"/>
    <property type="project" value="InterPro"/>
</dbReference>
<evidence type="ECO:0000256" key="5">
    <source>
        <dbReference type="ARBA" id="ARBA00022679"/>
    </source>
</evidence>
<dbReference type="SUPFAM" id="SSF52151">
    <property type="entry name" value="FabD/lysophospholipase-like"/>
    <property type="match status" value="2"/>
</dbReference>
<keyword evidence="7" id="KW-0511">Multifunctional enzyme</keyword>
<dbReference type="FunFam" id="3.40.366.10:FF:000002">
    <property type="entry name" value="Probable polyketide synthase 2"/>
    <property type="match status" value="1"/>
</dbReference>
<feature type="region of interest" description="C-terminal hotdog fold" evidence="9">
    <location>
        <begin position="1076"/>
        <end position="1215"/>
    </location>
</feature>
<dbReference type="InterPro" id="IPR011032">
    <property type="entry name" value="GroES-like_sf"/>
</dbReference>
<dbReference type="GO" id="GO:0031177">
    <property type="term" value="F:phosphopantetheine binding"/>
    <property type="evidence" value="ECO:0007669"/>
    <property type="project" value="InterPro"/>
</dbReference>
<reference evidence="14 15" key="4">
    <citation type="journal article" date="2020" name="Sci. Rep.">
        <title>beta-carboline chemical signals induce reveromycin production through a LuxR family regulator in Streptomyces sp. SN-593.</title>
        <authorList>
            <person name="Panthee S."/>
            <person name="Kito N."/>
            <person name="Hayashi T."/>
            <person name="Shimizu T."/>
            <person name="Ishikawa J."/>
            <person name="Hamamoto H."/>
            <person name="Osada H."/>
            <person name="Takahashi S."/>
        </authorList>
    </citation>
    <scope>NUCLEOTIDE SEQUENCE [LARGE SCALE GENOMIC DNA]</scope>
    <source>
        <strain evidence="14 15">SN-593</strain>
    </source>
</reference>
<evidence type="ECO:0000256" key="9">
    <source>
        <dbReference type="PROSITE-ProRule" id="PRU01363"/>
    </source>
</evidence>
<dbReference type="InterPro" id="IPR036736">
    <property type="entry name" value="ACP-like_sf"/>
</dbReference>
<dbReference type="PROSITE" id="PS00012">
    <property type="entry name" value="PHOSPHOPANTETHEINE"/>
    <property type="match status" value="1"/>
</dbReference>
<dbReference type="Pfam" id="PF02801">
    <property type="entry name" value="Ketoacyl-synt_C"/>
    <property type="match status" value="2"/>
</dbReference>
<feature type="domain" description="PKS/mFAS DH" evidence="13">
    <location>
        <begin position="3016"/>
        <end position="3291"/>
    </location>
</feature>
<keyword evidence="8" id="KW-0012">Acyltransferase</keyword>
<dbReference type="Pfam" id="PF08990">
    <property type="entry name" value="Docking"/>
    <property type="match status" value="1"/>
</dbReference>
<feature type="region of interest" description="N-terminal hotdog fold" evidence="9">
    <location>
        <begin position="939"/>
        <end position="1063"/>
    </location>
</feature>
<protein>
    <submittedName>
        <fullName evidence="14">Putative polyketide synthase</fullName>
    </submittedName>
</protein>
<dbReference type="Pfam" id="PF08659">
    <property type="entry name" value="KR"/>
    <property type="match status" value="2"/>
</dbReference>
<proteinExistence type="predicted"/>
<dbReference type="Pfam" id="PF08240">
    <property type="entry name" value="ADH_N"/>
    <property type="match status" value="2"/>
</dbReference>
<comment type="pathway">
    <text evidence="2">Antibiotic biosynthesis.</text>
</comment>
<dbReference type="Gene3D" id="3.10.129.110">
    <property type="entry name" value="Polyketide synthase dehydratase"/>
    <property type="match status" value="2"/>
</dbReference>
<feature type="active site" description="Proton acceptor; for dehydratase activity" evidence="9">
    <location>
        <position position="971"/>
    </location>
</feature>
<dbReference type="Pfam" id="PF16197">
    <property type="entry name" value="KAsynt_C_assoc"/>
    <property type="match status" value="2"/>
</dbReference>
<feature type="domain" description="PKS/mFAS DH" evidence="13">
    <location>
        <begin position="939"/>
        <end position="1215"/>
    </location>
</feature>
<dbReference type="InterPro" id="IPR057326">
    <property type="entry name" value="KR_dom"/>
</dbReference>
<dbReference type="PROSITE" id="PS52004">
    <property type="entry name" value="KS3_2"/>
    <property type="match status" value="2"/>
</dbReference>
<comment type="cofactor">
    <cofactor evidence="1">
        <name>pantetheine 4'-phosphate</name>
        <dbReference type="ChEBI" id="CHEBI:47942"/>
    </cofactor>
</comment>
<feature type="domain" description="Carrier" evidence="11">
    <location>
        <begin position="4110"/>
        <end position="4185"/>
    </location>
</feature>
<dbReference type="SUPFAM" id="SSF53901">
    <property type="entry name" value="Thiolase-like"/>
    <property type="match status" value="2"/>
</dbReference>
<dbReference type="CDD" id="cd08956">
    <property type="entry name" value="KR_3_FAS_SDR_x"/>
    <property type="match status" value="2"/>
</dbReference>
<dbReference type="SUPFAM" id="SSF47336">
    <property type="entry name" value="ACP-like"/>
    <property type="match status" value="2"/>
</dbReference>
<evidence type="ECO:0000259" key="11">
    <source>
        <dbReference type="PROSITE" id="PS50075"/>
    </source>
</evidence>
<evidence type="ECO:0000256" key="6">
    <source>
        <dbReference type="ARBA" id="ARBA00023194"/>
    </source>
</evidence>
<dbReference type="Pfam" id="PF14765">
    <property type="entry name" value="PS-DH"/>
    <property type="match status" value="2"/>
</dbReference>
<dbReference type="GO" id="GO:0006633">
    <property type="term" value="P:fatty acid biosynthetic process"/>
    <property type="evidence" value="ECO:0007669"/>
    <property type="project" value="InterPro"/>
</dbReference>
<dbReference type="InterPro" id="IPR006162">
    <property type="entry name" value="Ppantetheine_attach_site"/>
</dbReference>
<evidence type="ECO:0000259" key="12">
    <source>
        <dbReference type="PROSITE" id="PS52004"/>
    </source>
</evidence>
<dbReference type="InterPro" id="IPR013968">
    <property type="entry name" value="PKS_KR"/>
</dbReference>
<dbReference type="SMART" id="SM00827">
    <property type="entry name" value="PKS_AT"/>
    <property type="match status" value="2"/>
</dbReference>
<dbReference type="Pfam" id="PF22953">
    <property type="entry name" value="SpnB_Rossmann"/>
    <property type="match status" value="2"/>
</dbReference>
<dbReference type="RefSeq" id="WP_202238182.1">
    <property type="nucleotide sequence ID" value="NZ_AP018365.1"/>
</dbReference>
<dbReference type="InterPro" id="IPR042104">
    <property type="entry name" value="PKS_dehydratase_sf"/>
</dbReference>
<evidence type="ECO:0000256" key="3">
    <source>
        <dbReference type="ARBA" id="ARBA00022450"/>
    </source>
</evidence>
<evidence type="ECO:0000256" key="2">
    <source>
        <dbReference type="ARBA" id="ARBA00004792"/>
    </source>
</evidence>
<feature type="region of interest" description="Disordered" evidence="10">
    <location>
        <begin position="462"/>
        <end position="490"/>
    </location>
</feature>
<dbReference type="PROSITE" id="PS00606">
    <property type="entry name" value="KS3_1"/>
    <property type="match status" value="2"/>
</dbReference>
<dbReference type="PROSITE" id="PS50075">
    <property type="entry name" value="CARRIER"/>
    <property type="match status" value="2"/>
</dbReference>
<evidence type="ECO:0000313" key="15">
    <source>
        <dbReference type="Proteomes" id="UP000595703"/>
    </source>
</evidence>
<dbReference type="GO" id="GO:0033068">
    <property type="term" value="P:macrolide biosynthetic process"/>
    <property type="evidence" value="ECO:0007669"/>
    <property type="project" value="UniProtKB-ARBA"/>
</dbReference>
<dbReference type="Gene3D" id="3.40.50.720">
    <property type="entry name" value="NAD(P)-binding Rossmann-like Domain"/>
    <property type="match status" value="2"/>
</dbReference>
<feature type="active site" description="Proton acceptor; for dehydratase activity" evidence="9">
    <location>
        <position position="3048"/>
    </location>
</feature>
<dbReference type="CDD" id="cd00833">
    <property type="entry name" value="PKS"/>
    <property type="match status" value="2"/>
</dbReference>
<dbReference type="Pfam" id="PF00550">
    <property type="entry name" value="PP-binding"/>
    <property type="match status" value="2"/>
</dbReference>
<evidence type="ECO:0000313" key="14">
    <source>
        <dbReference type="EMBL" id="BBB02229.1"/>
    </source>
</evidence>
<dbReference type="InterPro" id="IPR015083">
    <property type="entry name" value="NorB/c/GfsB-D-like_docking"/>
</dbReference>
<dbReference type="InterPro" id="IPR014030">
    <property type="entry name" value="Ketoacyl_synth_N"/>
</dbReference>
<dbReference type="CDD" id="cd05195">
    <property type="entry name" value="enoyl_red"/>
    <property type="match status" value="2"/>
</dbReference>
<dbReference type="InterPro" id="IPR032821">
    <property type="entry name" value="PKS_assoc"/>
</dbReference>
<name>A0A7U3V106_9ACTN</name>
<dbReference type="GO" id="GO:0016491">
    <property type="term" value="F:oxidoreductase activity"/>
    <property type="evidence" value="ECO:0007669"/>
    <property type="project" value="InterPro"/>
</dbReference>
<dbReference type="InterPro" id="IPR020841">
    <property type="entry name" value="PKS_Beta-ketoAc_synthase_dom"/>
</dbReference>
<dbReference type="InterPro" id="IPR014043">
    <property type="entry name" value="Acyl_transferase_dom"/>
</dbReference>
<evidence type="ECO:0000256" key="7">
    <source>
        <dbReference type="ARBA" id="ARBA00023268"/>
    </source>
</evidence>
<dbReference type="InterPro" id="IPR016036">
    <property type="entry name" value="Malonyl_transacylase_ACP-bd"/>
</dbReference>
<dbReference type="FunFam" id="3.40.47.10:FF:000019">
    <property type="entry name" value="Polyketide synthase type I"/>
    <property type="match status" value="2"/>
</dbReference>
<dbReference type="Gene3D" id="3.40.366.10">
    <property type="entry name" value="Malonyl-Coenzyme A Acyl Carrier Protein, domain 2"/>
    <property type="match status" value="2"/>
</dbReference>
<dbReference type="InterPro" id="IPR016035">
    <property type="entry name" value="Acyl_Trfase/lysoPLipase"/>
</dbReference>
<dbReference type="InterPro" id="IPR009081">
    <property type="entry name" value="PP-bd_ACP"/>
</dbReference>
<dbReference type="PANTHER" id="PTHR43775:SF51">
    <property type="entry name" value="INACTIVE PHENOLPHTHIOCEROL SYNTHESIS POLYKETIDE SYNTHASE TYPE I PKS1-RELATED"/>
    <property type="match status" value="1"/>
</dbReference>
<dbReference type="SMART" id="SM01294">
    <property type="entry name" value="PKS_PP_betabranch"/>
    <property type="match status" value="2"/>
</dbReference>
<dbReference type="Gene3D" id="1.10.1200.10">
    <property type="entry name" value="ACP-like"/>
    <property type="match status" value="2"/>
</dbReference>
<feature type="domain" description="Carrier" evidence="11">
    <location>
        <begin position="2022"/>
        <end position="2097"/>
    </location>
</feature>
<feature type="domain" description="Ketosynthase family 3 (KS3)" evidence="12">
    <location>
        <begin position="2119"/>
        <end position="2544"/>
    </location>
</feature>
<organism evidence="14 15">
    <name type="scientific">Actinacidiphila reveromycinica</name>
    <dbReference type="NCBI Taxonomy" id="659352"/>
    <lineage>
        <taxon>Bacteria</taxon>
        <taxon>Bacillati</taxon>
        <taxon>Actinomycetota</taxon>
        <taxon>Actinomycetes</taxon>
        <taxon>Kitasatosporales</taxon>
        <taxon>Streptomycetaceae</taxon>
        <taxon>Actinacidiphila</taxon>
    </lineage>
</organism>